<proteinExistence type="predicted"/>
<keyword evidence="5 6" id="KW-0539">Nucleus</keyword>
<dbReference type="PANTHER" id="PTHR33057:SF117">
    <property type="entry name" value="TRANSCRIPTION REPRESSOR OFP14"/>
    <property type="match status" value="1"/>
</dbReference>
<evidence type="ECO:0000256" key="1">
    <source>
        <dbReference type="ARBA" id="ARBA00004123"/>
    </source>
</evidence>
<organism evidence="9 10">
    <name type="scientific">Apostasia shenzhenica</name>
    <dbReference type="NCBI Taxonomy" id="1088818"/>
    <lineage>
        <taxon>Eukaryota</taxon>
        <taxon>Viridiplantae</taxon>
        <taxon>Streptophyta</taxon>
        <taxon>Embryophyta</taxon>
        <taxon>Tracheophyta</taxon>
        <taxon>Spermatophyta</taxon>
        <taxon>Magnoliopsida</taxon>
        <taxon>Liliopsida</taxon>
        <taxon>Asparagales</taxon>
        <taxon>Orchidaceae</taxon>
        <taxon>Apostasioideae</taxon>
        <taxon>Apostasia</taxon>
    </lineage>
</organism>
<evidence type="ECO:0000313" key="10">
    <source>
        <dbReference type="Proteomes" id="UP000236161"/>
    </source>
</evidence>
<dbReference type="GO" id="GO:0005634">
    <property type="term" value="C:nucleus"/>
    <property type="evidence" value="ECO:0007669"/>
    <property type="project" value="UniProtKB-SubCell"/>
</dbReference>
<name>A0A2I0AE62_9ASPA</name>
<comment type="subcellular location">
    <subcellularLocation>
        <location evidence="1 6">Nucleus</location>
    </subcellularLocation>
</comment>
<reference evidence="9 10" key="1">
    <citation type="journal article" date="2017" name="Nature">
        <title>The Apostasia genome and the evolution of orchids.</title>
        <authorList>
            <person name="Zhang G.Q."/>
            <person name="Liu K.W."/>
            <person name="Li Z."/>
            <person name="Lohaus R."/>
            <person name="Hsiao Y.Y."/>
            <person name="Niu S.C."/>
            <person name="Wang J.Y."/>
            <person name="Lin Y.C."/>
            <person name="Xu Q."/>
            <person name="Chen L.J."/>
            <person name="Yoshida K."/>
            <person name="Fujiwara S."/>
            <person name="Wang Z.W."/>
            <person name="Zhang Y.Q."/>
            <person name="Mitsuda N."/>
            <person name="Wang M."/>
            <person name="Liu G.H."/>
            <person name="Pecoraro L."/>
            <person name="Huang H.X."/>
            <person name="Xiao X.J."/>
            <person name="Lin M."/>
            <person name="Wu X.Y."/>
            <person name="Wu W.L."/>
            <person name="Chen Y.Y."/>
            <person name="Chang S.B."/>
            <person name="Sakamoto S."/>
            <person name="Ohme-Takagi M."/>
            <person name="Yagi M."/>
            <person name="Zeng S.J."/>
            <person name="Shen C.Y."/>
            <person name="Yeh C.M."/>
            <person name="Luo Y.B."/>
            <person name="Tsai W.C."/>
            <person name="Van de Peer Y."/>
            <person name="Liu Z.J."/>
        </authorList>
    </citation>
    <scope>NUCLEOTIDE SEQUENCE [LARGE SCALE GENOMIC DNA]</scope>
    <source>
        <strain evidence="10">cv. Shenzhen</strain>
        <tissue evidence="9">Stem</tissue>
    </source>
</reference>
<dbReference type="PROSITE" id="PS51754">
    <property type="entry name" value="OVATE"/>
    <property type="match status" value="1"/>
</dbReference>
<evidence type="ECO:0000256" key="6">
    <source>
        <dbReference type="RuleBase" id="RU367028"/>
    </source>
</evidence>
<evidence type="ECO:0000256" key="7">
    <source>
        <dbReference type="SAM" id="MobiDB-lite"/>
    </source>
</evidence>
<dbReference type="Proteomes" id="UP000236161">
    <property type="component" value="Unassembled WGS sequence"/>
</dbReference>
<dbReference type="EMBL" id="KZ451988">
    <property type="protein sequence ID" value="PKA53832.1"/>
    <property type="molecule type" value="Genomic_DNA"/>
</dbReference>
<keyword evidence="10" id="KW-1185">Reference proteome</keyword>
<dbReference type="GO" id="GO:0045892">
    <property type="term" value="P:negative regulation of DNA-templated transcription"/>
    <property type="evidence" value="ECO:0007669"/>
    <property type="project" value="UniProtKB-UniRule"/>
</dbReference>
<dbReference type="NCBIfam" id="TIGR01568">
    <property type="entry name" value="A_thal_3678"/>
    <property type="match status" value="1"/>
</dbReference>
<accession>A0A2I0AE62</accession>
<feature type="region of interest" description="Disordered" evidence="7">
    <location>
        <begin position="1"/>
        <end position="34"/>
    </location>
</feature>
<evidence type="ECO:0000256" key="2">
    <source>
        <dbReference type="ARBA" id="ARBA00022491"/>
    </source>
</evidence>
<evidence type="ECO:0000256" key="3">
    <source>
        <dbReference type="ARBA" id="ARBA00023015"/>
    </source>
</evidence>
<evidence type="ECO:0000259" key="8">
    <source>
        <dbReference type="PROSITE" id="PS51754"/>
    </source>
</evidence>
<dbReference type="AlphaFoldDB" id="A0A2I0AE62"/>
<feature type="domain" description="OVATE" evidence="8">
    <location>
        <begin position="78"/>
        <end position="140"/>
    </location>
</feature>
<protein>
    <recommendedName>
        <fullName evidence="6">Transcription repressor</fullName>
    </recommendedName>
    <alternativeName>
        <fullName evidence="6">Ovate family protein</fullName>
    </alternativeName>
</protein>
<keyword evidence="4 6" id="KW-0804">Transcription</keyword>
<keyword evidence="2 6" id="KW-0678">Repressor</keyword>
<dbReference type="InterPro" id="IPR006458">
    <property type="entry name" value="Ovate_C"/>
</dbReference>
<evidence type="ECO:0000256" key="4">
    <source>
        <dbReference type="ARBA" id="ARBA00023163"/>
    </source>
</evidence>
<sequence length="154" mass="17238">MVKNRNRLHTAGGDSIAISGELPDEPSPRFTDPPPLEVVKAAASGRFFTSPAPARSIIEEARLSAAGQSTLAGFSVPVATESSDPYGEFWVSMLEMVEARRRRQPVDWDFMEELLLYYLELNERSVHKYILRAFADLISGSWPPSPVEKKRMEL</sequence>
<dbReference type="InterPro" id="IPR038933">
    <property type="entry name" value="Ovate"/>
</dbReference>
<dbReference type="STRING" id="1088818.A0A2I0AE62"/>
<evidence type="ECO:0000256" key="5">
    <source>
        <dbReference type="ARBA" id="ARBA00023242"/>
    </source>
</evidence>
<dbReference type="OrthoDB" id="689980at2759"/>
<dbReference type="Pfam" id="PF04844">
    <property type="entry name" value="Ovate"/>
    <property type="match status" value="1"/>
</dbReference>
<keyword evidence="3 6" id="KW-0805">Transcription regulation</keyword>
<dbReference type="PANTHER" id="PTHR33057">
    <property type="entry name" value="TRANSCRIPTION REPRESSOR OFP7-RELATED"/>
    <property type="match status" value="1"/>
</dbReference>
<evidence type="ECO:0000313" key="9">
    <source>
        <dbReference type="EMBL" id="PKA53832.1"/>
    </source>
</evidence>
<gene>
    <name evidence="9" type="ORF">AXF42_Ash011311</name>
</gene>
<comment type="function">
    <text evidence="6">Transcriptional repressor that regulates multiple aspects of plant growth and development.</text>
</comment>